<evidence type="ECO:0000313" key="2">
    <source>
        <dbReference type="EMBL" id="SHK03325.1"/>
    </source>
</evidence>
<keyword evidence="2" id="KW-0503">Monooxygenase</keyword>
<proteinExistence type="predicted"/>
<dbReference type="OrthoDB" id="678044at2"/>
<dbReference type="SUPFAM" id="SSF54909">
    <property type="entry name" value="Dimeric alpha+beta barrel"/>
    <property type="match status" value="1"/>
</dbReference>
<dbReference type="GO" id="GO:0004497">
    <property type="term" value="F:monooxygenase activity"/>
    <property type="evidence" value="ECO:0007669"/>
    <property type="project" value="UniProtKB-KW"/>
</dbReference>
<keyword evidence="2" id="KW-0560">Oxidoreductase</keyword>
<dbReference type="InterPro" id="IPR007138">
    <property type="entry name" value="ABM_dom"/>
</dbReference>
<protein>
    <submittedName>
        <fullName evidence="2">Quinol monooxygenase YgiN</fullName>
    </submittedName>
</protein>
<dbReference type="Proteomes" id="UP000184363">
    <property type="component" value="Unassembled WGS sequence"/>
</dbReference>
<dbReference type="Pfam" id="PF03992">
    <property type="entry name" value="ABM"/>
    <property type="match status" value="1"/>
</dbReference>
<dbReference type="AlphaFoldDB" id="A0A1M6P5V8"/>
<name>A0A1M6P5V8_PSETH</name>
<reference evidence="2 3" key="1">
    <citation type="submission" date="2016-11" db="EMBL/GenBank/DDBJ databases">
        <authorList>
            <person name="Jaros S."/>
            <person name="Januszkiewicz K."/>
            <person name="Wedrychowicz H."/>
        </authorList>
    </citation>
    <scope>NUCLEOTIDE SEQUENCE [LARGE SCALE GENOMIC DNA]</scope>
    <source>
        <strain evidence="2 3">DSM 43832</strain>
    </source>
</reference>
<accession>A0A1M6P5V8</accession>
<gene>
    <name evidence="2" type="ORF">SAMN05443637_10265</name>
</gene>
<keyword evidence="3" id="KW-1185">Reference proteome</keyword>
<dbReference type="EMBL" id="FRAP01000002">
    <property type="protein sequence ID" value="SHK03325.1"/>
    <property type="molecule type" value="Genomic_DNA"/>
</dbReference>
<dbReference type="Gene3D" id="3.30.70.100">
    <property type="match status" value="1"/>
</dbReference>
<evidence type="ECO:0000259" key="1">
    <source>
        <dbReference type="Pfam" id="PF03992"/>
    </source>
</evidence>
<organism evidence="2 3">
    <name type="scientific">Pseudonocardia thermophila</name>
    <dbReference type="NCBI Taxonomy" id="1848"/>
    <lineage>
        <taxon>Bacteria</taxon>
        <taxon>Bacillati</taxon>
        <taxon>Actinomycetota</taxon>
        <taxon>Actinomycetes</taxon>
        <taxon>Pseudonocardiales</taxon>
        <taxon>Pseudonocardiaceae</taxon>
        <taxon>Pseudonocardia</taxon>
    </lineage>
</organism>
<feature type="domain" description="ABM" evidence="1">
    <location>
        <begin position="12"/>
        <end position="64"/>
    </location>
</feature>
<dbReference type="InterPro" id="IPR011008">
    <property type="entry name" value="Dimeric_a/b-barrel"/>
</dbReference>
<dbReference type="STRING" id="1848.SAMN05443637_10265"/>
<sequence length="115" mass="12652">MTTTQTPTTELIVFLPVKPEAREEFRAKLAAIAGHIVQEPAFVSASVHEDLHDPDTLVLREAWACSGADLLDQLARPYRAEYEATLSSMLKADRRIVFLTPPLATYEASGSAPQE</sequence>
<dbReference type="RefSeq" id="WP_073455223.1">
    <property type="nucleotide sequence ID" value="NZ_CALGVN010000053.1"/>
</dbReference>
<evidence type="ECO:0000313" key="3">
    <source>
        <dbReference type="Proteomes" id="UP000184363"/>
    </source>
</evidence>